<name>B8CF19_THAPS</name>
<dbReference type="AlphaFoldDB" id="B8CF19"/>
<dbReference type="OMA" id="IEHGGEC"/>
<dbReference type="RefSeq" id="XP_002294772.1">
    <property type="nucleotide sequence ID" value="XM_002294736.1"/>
</dbReference>
<dbReference type="InParanoid" id="B8CF19"/>
<comment type="subcellular location">
    <subcellularLocation>
        <location evidence="1">Cytoplasm</location>
    </subcellularLocation>
</comment>
<accession>B8CF19</accession>
<gene>
    <name evidence="4" type="ORF">THAPSDRAFT_11613</name>
</gene>
<evidence type="ECO:0000313" key="5">
    <source>
        <dbReference type="Proteomes" id="UP000001449"/>
    </source>
</evidence>
<dbReference type="GO" id="GO:0005737">
    <property type="term" value="C:cytoplasm"/>
    <property type="evidence" value="ECO:0000318"/>
    <property type="project" value="GO_Central"/>
</dbReference>
<dbReference type="EMBL" id="CM000652">
    <property type="protein sequence ID" value="EED88132.1"/>
    <property type="molecule type" value="Genomic_DNA"/>
</dbReference>
<keyword evidence="2" id="KW-0963">Cytoplasm</keyword>
<organism evidence="4 5">
    <name type="scientific">Thalassiosira pseudonana</name>
    <name type="common">Marine diatom</name>
    <name type="synonym">Cyclotella nana</name>
    <dbReference type="NCBI Taxonomy" id="35128"/>
    <lineage>
        <taxon>Eukaryota</taxon>
        <taxon>Sar</taxon>
        <taxon>Stramenopiles</taxon>
        <taxon>Ochrophyta</taxon>
        <taxon>Bacillariophyta</taxon>
        <taxon>Coscinodiscophyceae</taxon>
        <taxon>Thalassiosirophycidae</taxon>
        <taxon>Thalassiosirales</taxon>
        <taxon>Thalassiosiraceae</taxon>
        <taxon>Thalassiosira</taxon>
    </lineage>
</organism>
<dbReference type="PaxDb" id="35128-Thaps11613"/>
<dbReference type="GeneID" id="7443631"/>
<feature type="compositionally biased region" description="Basic and acidic residues" evidence="3">
    <location>
        <begin position="861"/>
        <end position="882"/>
    </location>
</feature>
<reference evidence="4 5" key="1">
    <citation type="journal article" date="2004" name="Science">
        <title>The genome of the diatom Thalassiosira pseudonana: ecology, evolution, and metabolism.</title>
        <authorList>
            <person name="Armbrust E.V."/>
            <person name="Berges J.A."/>
            <person name="Bowler C."/>
            <person name="Green B.R."/>
            <person name="Martinez D."/>
            <person name="Putnam N.H."/>
            <person name="Zhou S."/>
            <person name="Allen A.E."/>
            <person name="Apt K.E."/>
            <person name="Bechner M."/>
            <person name="Brzezinski M.A."/>
            <person name="Chaal B.K."/>
            <person name="Chiovitti A."/>
            <person name="Davis A.K."/>
            <person name="Demarest M.S."/>
            <person name="Detter J.C."/>
            <person name="Glavina T."/>
            <person name="Goodstein D."/>
            <person name="Hadi M.Z."/>
            <person name="Hellsten U."/>
            <person name="Hildebrand M."/>
            <person name="Jenkins B.D."/>
            <person name="Jurka J."/>
            <person name="Kapitonov V.V."/>
            <person name="Kroger N."/>
            <person name="Lau W.W."/>
            <person name="Lane T.W."/>
            <person name="Larimer F.W."/>
            <person name="Lippmeier J.C."/>
            <person name="Lucas S."/>
            <person name="Medina M."/>
            <person name="Montsant A."/>
            <person name="Obornik M."/>
            <person name="Parker M.S."/>
            <person name="Palenik B."/>
            <person name="Pazour G.J."/>
            <person name="Richardson P.M."/>
            <person name="Rynearson T.A."/>
            <person name="Saito M.A."/>
            <person name="Schwartz D.C."/>
            <person name="Thamatrakoln K."/>
            <person name="Valentin K."/>
            <person name="Vardi A."/>
            <person name="Wilkerson F.P."/>
            <person name="Rokhsar D.S."/>
        </authorList>
    </citation>
    <scope>NUCLEOTIDE SEQUENCE [LARGE SCALE GENOMIC DNA]</scope>
    <source>
        <strain evidence="4 5">CCMP1335</strain>
    </source>
</reference>
<dbReference type="SUPFAM" id="SSF48371">
    <property type="entry name" value="ARM repeat"/>
    <property type="match status" value="1"/>
</dbReference>
<evidence type="ECO:0000256" key="3">
    <source>
        <dbReference type="SAM" id="MobiDB-lite"/>
    </source>
</evidence>
<keyword evidence="5" id="KW-1185">Reference proteome</keyword>
<dbReference type="GO" id="GO:0051879">
    <property type="term" value="F:Hsp90 protein binding"/>
    <property type="evidence" value="ECO:0000318"/>
    <property type="project" value="GO_Central"/>
</dbReference>
<protein>
    <recommendedName>
        <fullName evidence="6">UNC-45/Cro1/She4 central domain-containing protein</fullName>
    </recommendedName>
</protein>
<dbReference type="eggNOG" id="KOG4151">
    <property type="taxonomic scope" value="Eukaryota"/>
</dbReference>
<dbReference type="InterPro" id="IPR016024">
    <property type="entry name" value="ARM-type_fold"/>
</dbReference>
<dbReference type="InterPro" id="IPR011990">
    <property type="entry name" value="TPR-like_helical_dom_sf"/>
</dbReference>
<sequence length="1201" mass="130004">MAAEKAEDFKSQGNDAFRKGDVPSAIEHYTSALATIPFNISKGGASNYENTMMVSTLLSNRAMCYLKLFEVQSTASTPEPKQLLLDCINDCTLALDHLETITSSDQSVNTARGKLLYRRAKALLATNTINSTSNATSNITDDTREQNLNSSAKDLLRLLQFNPNNKEAAALLRVVRAQHGSISGGMGRSRIAKVLGVLKSGDVDGGLHSLLGGEKLGGKEGMCSTLQCLRLLQGSLAEESASSAEEIGRGGGLPLLLQIARHGSVVAAAVPSTKKQSAAHDPQQMEQCRIASLHILSACCSYDSFILKYALRDSLPPQVLAQIVEEEAALSLSSSSSNDIAKNTEGGSADVAVSAMALLVRLIVHWDHREVMRTFAPKIRDDGTLDASVPVAGEHVPEVDANSICRVAISAFTWGSTNDNDGRAPRAALDLLSAWTASDLDALDAASDACFDSSPSTNSKQYTYTKAAHHRLTPEEMRQMKPRQVAAHRKREAEYQRNNLQRAIQHITVFCNEETGGLDSMLACAARATYHRLRREVGLQIGRMMSLFEEDDDVKKLITLALGCRDWNFGREEKDGEATSGLKSLTIEELDEEKEGSERKDCDSEEVILAMMKRGQLTASLLVGKPDVGTWALKYGWSNGNGLEELKQLISSNDPRAMSIASELVSAASSVESSRPLLASLVQEGTLDDLLTHSDADIRSGAASCAAKIGLASKALSEDEGEVLGLLDIAIELLFQEDNAESLGSSNVKTLSKIPSSKPSTESTSMDRGIEVMTYLVSKTFVKERIANGYKPDGSPPNRETAIQRLVEIACAPKSGDAQMAFGLAGIFNLLSVSIETLQKEAFVGKDITKEQYDQLQSLGKTDEEKDVEAERGEREGDNPRAVSERIRKIANANVPRALVKLLEGSNSDATQEKLLEAMGRMASESSVRGIMIQQGCLSACLQLDKGDKPSETEKKIIRQARSCIAKLLVTTNPSILTVSQRSGSIGPLIKLVKDNDALDLMHFEALLSLTNLAAFGEETKNRIVAQKGIPAISYAMFSDHEMVRKAATECLCNMVPHPEMMDYLEKPDNLKIWVAFASDYEENFQCARAAVGCLAMAVPDPNFAKGLIQCEHLGEMVRTLMECGQVELMHRVLVLVAGLIEHGGECRDAVIATGAGPFCEAYVASYHDGQKSKELNFSPSERGAFEATLSLAKEVAQLLR</sequence>
<evidence type="ECO:0000256" key="1">
    <source>
        <dbReference type="ARBA" id="ARBA00004496"/>
    </source>
</evidence>
<proteinExistence type="predicted"/>
<dbReference type="KEGG" id="tps:THAPSDRAFT_11613"/>
<dbReference type="InterPro" id="IPR011989">
    <property type="entry name" value="ARM-like"/>
</dbReference>
<evidence type="ECO:0000313" key="4">
    <source>
        <dbReference type="EMBL" id="EED88132.1"/>
    </source>
</evidence>
<feature type="region of interest" description="Disordered" evidence="3">
    <location>
        <begin position="855"/>
        <end position="882"/>
    </location>
</feature>
<reference evidence="4 5" key="2">
    <citation type="journal article" date="2008" name="Nature">
        <title>The Phaeodactylum genome reveals the evolutionary history of diatom genomes.</title>
        <authorList>
            <person name="Bowler C."/>
            <person name="Allen A.E."/>
            <person name="Badger J.H."/>
            <person name="Grimwood J."/>
            <person name="Jabbari K."/>
            <person name="Kuo A."/>
            <person name="Maheswari U."/>
            <person name="Martens C."/>
            <person name="Maumus F."/>
            <person name="Otillar R.P."/>
            <person name="Rayko E."/>
            <person name="Salamov A."/>
            <person name="Vandepoele K."/>
            <person name="Beszteri B."/>
            <person name="Gruber A."/>
            <person name="Heijde M."/>
            <person name="Katinka M."/>
            <person name="Mock T."/>
            <person name="Valentin K."/>
            <person name="Verret F."/>
            <person name="Berges J.A."/>
            <person name="Brownlee C."/>
            <person name="Cadoret J.P."/>
            <person name="Chiovitti A."/>
            <person name="Choi C.J."/>
            <person name="Coesel S."/>
            <person name="De Martino A."/>
            <person name="Detter J.C."/>
            <person name="Durkin C."/>
            <person name="Falciatore A."/>
            <person name="Fournet J."/>
            <person name="Haruta M."/>
            <person name="Huysman M.J."/>
            <person name="Jenkins B.D."/>
            <person name="Jiroutova K."/>
            <person name="Jorgensen R.E."/>
            <person name="Joubert Y."/>
            <person name="Kaplan A."/>
            <person name="Kroger N."/>
            <person name="Kroth P.G."/>
            <person name="La Roche J."/>
            <person name="Lindquist E."/>
            <person name="Lommer M."/>
            <person name="Martin-Jezequel V."/>
            <person name="Lopez P.J."/>
            <person name="Lucas S."/>
            <person name="Mangogna M."/>
            <person name="McGinnis K."/>
            <person name="Medlin L.K."/>
            <person name="Montsant A."/>
            <person name="Oudot-Le Secq M.P."/>
            <person name="Napoli C."/>
            <person name="Obornik M."/>
            <person name="Parker M.S."/>
            <person name="Petit J.L."/>
            <person name="Porcel B.M."/>
            <person name="Poulsen N."/>
            <person name="Robison M."/>
            <person name="Rychlewski L."/>
            <person name="Rynearson T.A."/>
            <person name="Schmutz J."/>
            <person name="Shapiro H."/>
            <person name="Siaut M."/>
            <person name="Stanley M."/>
            <person name="Sussman M.R."/>
            <person name="Taylor A.R."/>
            <person name="Vardi A."/>
            <person name="von Dassow P."/>
            <person name="Vyverman W."/>
            <person name="Willis A."/>
            <person name="Wyrwicz L.S."/>
            <person name="Rokhsar D.S."/>
            <person name="Weissenbach J."/>
            <person name="Armbrust E.V."/>
            <person name="Green B.R."/>
            <person name="Van de Peer Y."/>
            <person name="Grigoriev I.V."/>
        </authorList>
    </citation>
    <scope>NUCLEOTIDE SEQUENCE [LARGE SCALE GENOMIC DNA]</scope>
    <source>
        <strain evidence="4 5">CCMP1335</strain>
    </source>
</reference>
<dbReference type="Proteomes" id="UP000001449">
    <property type="component" value="Chromosome 20"/>
</dbReference>
<dbReference type="PANTHER" id="PTHR45994:SF1">
    <property type="entry name" value="FI21225P1"/>
    <property type="match status" value="1"/>
</dbReference>
<evidence type="ECO:0008006" key="6">
    <source>
        <dbReference type="Google" id="ProtNLM"/>
    </source>
</evidence>
<evidence type="ECO:0000256" key="2">
    <source>
        <dbReference type="ARBA" id="ARBA00022490"/>
    </source>
</evidence>
<dbReference type="SUPFAM" id="SSF48452">
    <property type="entry name" value="TPR-like"/>
    <property type="match status" value="1"/>
</dbReference>
<dbReference type="PANTHER" id="PTHR45994">
    <property type="entry name" value="FI21225P1"/>
    <property type="match status" value="1"/>
</dbReference>
<dbReference type="Gene3D" id="1.25.40.10">
    <property type="entry name" value="Tetratricopeptide repeat domain"/>
    <property type="match status" value="1"/>
</dbReference>
<dbReference type="Gene3D" id="1.25.10.10">
    <property type="entry name" value="Leucine-rich Repeat Variant"/>
    <property type="match status" value="1"/>
</dbReference>
<dbReference type="HOGENOM" id="CLU_289431_0_0_1"/>